<dbReference type="OrthoDB" id="4272633at2"/>
<sequence>MATQRTTTKPPKNPAPAPAPVEPASCQPCGGTGNVAITVRVGRKRRPVGQQDGLCLNCLGEGTDPNA</sequence>
<proteinExistence type="predicted"/>
<dbReference type="Proteomes" id="UP000013304">
    <property type="component" value="Chromosome"/>
</dbReference>
<dbReference type="RefSeq" id="WP_015609824.1">
    <property type="nucleotide sequence ID" value="NC_021177.1"/>
</dbReference>
<dbReference type="HOGENOM" id="CLU_208644_0_0_11"/>
<evidence type="ECO:0000256" key="1">
    <source>
        <dbReference type="SAM" id="MobiDB-lite"/>
    </source>
</evidence>
<gene>
    <name evidence="2" type="ORF">SFUL_3543</name>
</gene>
<evidence type="ECO:0000313" key="3">
    <source>
        <dbReference type="Proteomes" id="UP000013304"/>
    </source>
</evidence>
<feature type="region of interest" description="Disordered" evidence="1">
    <location>
        <begin position="1"/>
        <end position="25"/>
    </location>
</feature>
<dbReference type="PATRIC" id="fig|1303692.3.peg.3566"/>
<dbReference type="AlphaFoldDB" id="N0CS63"/>
<dbReference type="KEGG" id="sfi:SFUL_3543"/>
<name>N0CS63_STRMI</name>
<dbReference type="EMBL" id="CP005080">
    <property type="protein sequence ID" value="AGK78470.1"/>
    <property type="molecule type" value="Genomic_DNA"/>
</dbReference>
<organism evidence="2 3">
    <name type="scientific">Streptomyces microflavus DSM 40593</name>
    <dbReference type="NCBI Taxonomy" id="1303692"/>
    <lineage>
        <taxon>Bacteria</taxon>
        <taxon>Bacillati</taxon>
        <taxon>Actinomycetota</taxon>
        <taxon>Actinomycetes</taxon>
        <taxon>Kitasatosporales</taxon>
        <taxon>Streptomycetaceae</taxon>
        <taxon>Streptomyces</taxon>
    </lineage>
</organism>
<dbReference type="eggNOG" id="ENOG5030EUR">
    <property type="taxonomic scope" value="Bacteria"/>
</dbReference>
<reference evidence="2 3" key="1">
    <citation type="submission" date="2013-04" db="EMBL/GenBank/DDBJ databases">
        <title>Complete genome sequence of Streptomyces fulvissimus.</title>
        <authorList>
            <person name="Myronovskyi M."/>
            <person name="Tokovenko B."/>
            <person name="Manderscheid N."/>
            <person name="Petzke L."/>
            <person name="Luzhetskyy A."/>
        </authorList>
    </citation>
    <scope>NUCLEOTIDE SEQUENCE [LARGE SCALE GENOMIC DNA]</scope>
    <source>
        <strain evidence="2 3">DSM 40593</strain>
    </source>
</reference>
<protein>
    <submittedName>
        <fullName evidence="2">Uncharacterized protein</fullName>
    </submittedName>
</protein>
<accession>N0CS63</accession>
<feature type="compositionally biased region" description="Pro residues" evidence="1">
    <location>
        <begin position="11"/>
        <end position="21"/>
    </location>
</feature>
<evidence type="ECO:0000313" key="2">
    <source>
        <dbReference type="EMBL" id="AGK78470.1"/>
    </source>
</evidence>